<dbReference type="GO" id="GO:0005886">
    <property type="term" value="C:plasma membrane"/>
    <property type="evidence" value="ECO:0007669"/>
    <property type="project" value="UniProtKB-SubCell"/>
</dbReference>
<evidence type="ECO:0000256" key="9">
    <source>
        <dbReference type="ARBA" id="ARBA00022614"/>
    </source>
</evidence>
<dbReference type="PROSITE" id="PS50873">
    <property type="entry name" value="PEROXIDASE_4"/>
    <property type="match status" value="1"/>
</dbReference>
<keyword evidence="14" id="KW-0677">Repeat</keyword>
<dbReference type="Pfam" id="PF23598">
    <property type="entry name" value="LRR_14"/>
    <property type="match status" value="1"/>
</dbReference>
<evidence type="ECO:0000256" key="16">
    <source>
        <dbReference type="ARBA" id="ARBA00022837"/>
    </source>
</evidence>
<keyword evidence="23" id="KW-0325">Glycoprotein</keyword>
<feature type="binding site" evidence="29">
    <location>
        <position position="172"/>
    </location>
    <ligand>
        <name>substrate</name>
    </ligand>
</feature>
<feature type="binding site" evidence="30">
    <location>
        <position position="76"/>
    </location>
    <ligand>
        <name>Ca(2+)</name>
        <dbReference type="ChEBI" id="CHEBI:29108"/>
        <label>1</label>
    </ligand>
</feature>
<comment type="catalytic activity">
    <reaction evidence="26">
        <text>L-threonyl-[protein] + ATP = O-phospho-L-threonyl-[protein] + ADP + H(+)</text>
        <dbReference type="Rhea" id="RHEA:46608"/>
        <dbReference type="Rhea" id="RHEA-COMP:11060"/>
        <dbReference type="Rhea" id="RHEA-COMP:11605"/>
        <dbReference type="ChEBI" id="CHEBI:15378"/>
        <dbReference type="ChEBI" id="CHEBI:30013"/>
        <dbReference type="ChEBI" id="CHEBI:30616"/>
        <dbReference type="ChEBI" id="CHEBI:61977"/>
        <dbReference type="ChEBI" id="CHEBI:456216"/>
        <dbReference type="EC" id="2.7.11.1"/>
    </reaction>
</comment>
<dbReference type="eggNOG" id="KOG0619">
    <property type="taxonomic scope" value="Eukaryota"/>
</dbReference>
<keyword evidence="18" id="KW-0560">Oxidoreductase</keyword>
<feature type="disulfide bond" evidence="32">
    <location>
        <begin position="74"/>
        <end position="79"/>
    </location>
</feature>
<reference evidence="36" key="1">
    <citation type="submission" date="2015-04" db="UniProtKB">
        <authorList>
            <consortium name="EnsemblPlants"/>
        </authorList>
    </citation>
    <scope>IDENTIFICATION</scope>
</reference>
<dbReference type="Proteomes" id="UP000008021">
    <property type="component" value="Chromosome 7"/>
</dbReference>
<keyword evidence="11 33" id="KW-0812">Transmembrane</keyword>
<dbReference type="SUPFAM" id="SSF48113">
    <property type="entry name" value="Heme-dependent peroxidases"/>
    <property type="match status" value="1"/>
</dbReference>
<dbReference type="InterPro" id="IPR000823">
    <property type="entry name" value="Peroxidase_pln"/>
</dbReference>
<keyword evidence="15" id="KW-0418">Kinase</keyword>
<dbReference type="FunFam" id="3.80.10.10:FF:001678">
    <property type="entry name" value="Calmodulin-binding receptor kinase CaMRLK"/>
    <property type="match status" value="1"/>
</dbReference>
<evidence type="ECO:0000256" key="18">
    <source>
        <dbReference type="ARBA" id="ARBA00023002"/>
    </source>
</evidence>
<feature type="binding site" evidence="30">
    <location>
        <position position="80"/>
    </location>
    <ligand>
        <name>Ca(2+)</name>
        <dbReference type="ChEBI" id="CHEBI:29108"/>
        <label>1</label>
    </ligand>
</feature>
<dbReference type="SMART" id="SM00365">
    <property type="entry name" value="LRR_SD22"/>
    <property type="match status" value="4"/>
</dbReference>
<dbReference type="HOGENOM" id="CLU_010567_0_0_1"/>
<keyword evidence="25" id="KW-0376">Hydrogen peroxide</keyword>
<sequence length="1059" mass="114634">MMVVVMRRRMAAAAMLVLVAMAGGATVCAAQLRRNYYAGVCPNVESIVRGAVARKVQETFATVGATVRLFFHDCFVDGCDASVVVASAGNNTAEKDHPNNLSLAGDGFDTVIKAKAAVDAVPGCRDRVSCADILAMATRDAIALAGGPSYAVELGRLDGLRSTASSVNGRLPPPTFNLDQLTALFAANGLSQADMIALSAGHTVGFAHCNTFAGRIRGSSVDPTMSPRYAAQLQRSCPPNVDPRIAVTMDPVTPRAFDNQYFKNLQNGMGLLGSDQVLYSDPRSRPIVDSWAQSSAAFNQAFVTAMTKLGRVGSLVHLNLTKLEMLDLSYNGLVGKFPQQLGSMTSLQVLDVSYNNLNKDLVMAGELNNLCSLEILDLTNMEITGDMTMLIDGLPSQCAARKKLLELHLSYNNFTGALPNSRRRFTSLRMLDISSNNLIGSIPPGIGDLTSLVSLDLSYNDISGPLPTEVMHLLSLASLDLSSNRLSGSIPAEIGVLTNLTSLVLRNNTFSGVIREEHFAGLISLKNIDLSSNYLKFSMDSDWLPPFRLESAWLASCQIGPLFPSWLQWQHKIIEFDISSTGLMGKIPDWFWSTFSQATYLDMSQNQISGSLPAHLGDMAFEQLYLSSNQFTGPIPPFPRKINVLDISNNSFSGTLPPHLEAPELQTLLMYSNRIGGNIPQSICELQLLGDIDLSGNLLVGEIPQCSEISYNFLLLSNNTLSGKFPAFLQNCTGLQFLDLAWNKFFGSLPAWIGDFRDLQILRLSHNTFSGSIPAGITNLLSLQYLDLSDNNISGAIPWHLSNLTGMTMKGFQPFSGASMSSGLVTVELSGEIPNKIGTLQSLESLDLSKNKLSGGIPSSLSSLAFLSYLNLSYNNLSGMIPSGRQLDTLSANDPSLMYIGNEGLCGPPLQKNCSRNYTFIHSSKQEFKPMTFYFGFGIGLVVGIWVVFCVLLFNKIWMIAYFRLFDKLYDRVYVFLVGGTRMRKEEALSIAGHARKLLAAAVPAFCTGVIGARRRRRRTGGTAMVRGSGGEELAVIALVGLGFGAWAGWSLGSRGEGS</sequence>
<evidence type="ECO:0000256" key="13">
    <source>
        <dbReference type="ARBA" id="ARBA00022729"/>
    </source>
</evidence>
<comment type="function">
    <text evidence="2">Removal of H(2)O(2), oxidation of toxic reductants, biosynthesis and degradation of lignin, suberization, auxin catabolism, response to environmental stresses such as wounding, pathogen attack and oxidative stress. These functions might be dependent on each isozyme/isoform in each plant tissue.</text>
</comment>
<dbReference type="GO" id="GO:0042744">
    <property type="term" value="P:hydrogen peroxide catabolic process"/>
    <property type="evidence" value="ECO:0007669"/>
    <property type="project" value="UniProtKB-KW"/>
</dbReference>
<dbReference type="SUPFAM" id="SSF52058">
    <property type="entry name" value="L domain-like"/>
    <property type="match status" value="1"/>
</dbReference>
<feature type="binding site" evidence="30">
    <location>
        <position position="253"/>
    </location>
    <ligand>
        <name>Ca(2+)</name>
        <dbReference type="ChEBI" id="CHEBI:29108"/>
        <label>2</label>
    </ligand>
</feature>
<feature type="disulfide bond" evidence="32">
    <location>
        <begin position="209"/>
        <end position="237"/>
    </location>
</feature>
<feature type="domain" description="Plant heme peroxidase family profile" evidence="35">
    <location>
        <begin position="31"/>
        <end position="375"/>
    </location>
</feature>
<evidence type="ECO:0000256" key="1">
    <source>
        <dbReference type="ARBA" id="ARBA00000189"/>
    </source>
</evidence>
<evidence type="ECO:0000256" key="32">
    <source>
        <dbReference type="PIRSR" id="PIRSR600823-5"/>
    </source>
</evidence>
<dbReference type="STRING" id="40149.A0A0E0E6X2"/>
<feature type="binding site" evidence="30">
    <location>
        <position position="73"/>
    </location>
    <ligand>
        <name>Ca(2+)</name>
        <dbReference type="ChEBI" id="CHEBI:29108"/>
        <label>1</label>
    </ligand>
</feature>
<dbReference type="GO" id="GO:0020037">
    <property type="term" value="F:heme binding"/>
    <property type="evidence" value="ECO:0007669"/>
    <property type="project" value="InterPro"/>
</dbReference>
<keyword evidence="20 33" id="KW-0472">Membrane</keyword>
<keyword evidence="13 34" id="KW-0732">Signal</keyword>
<evidence type="ECO:0000256" key="12">
    <source>
        <dbReference type="ARBA" id="ARBA00022723"/>
    </source>
</evidence>
<dbReference type="PRINTS" id="PR00458">
    <property type="entry name" value="PEROXIDASE"/>
</dbReference>
<feature type="disulfide bond" evidence="32">
    <location>
        <begin position="41"/>
        <end position="124"/>
    </location>
</feature>
<dbReference type="GO" id="GO:0004674">
    <property type="term" value="F:protein serine/threonine kinase activity"/>
    <property type="evidence" value="ECO:0007669"/>
    <property type="project" value="UniProtKB-KW"/>
</dbReference>
<dbReference type="EnsemblPlants" id="OMERI07G00410.1">
    <property type="protein sequence ID" value="OMERI07G00410.1"/>
    <property type="gene ID" value="OMERI07G00410"/>
</dbReference>
<accession>A0A0E0E6X2</accession>
<evidence type="ECO:0000256" key="5">
    <source>
        <dbReference type="ARBA" id="ARBA00009592"/>
    </source>
</evidence>
<protein>
    <recommendedName>
        <fullName evidence="35">Plant heme peroxidase family profile domain-containing protein</fullName>
    </recommendedName>
</protein>
<evidence type="ECO:0000256" key="24">
    <source>
        <dbReference type="ARBA" id="ARBA00023283"/>
    </source>
</evidence>
<comment type="cofactor">
    <cofactor evidence="30">
        <name>heme b</name>
        <dbReference type="ChEBI" id="CHEBI:60344"/>
    </cofactor>
    <text evidence="30">Binds 1 heme b (iron(II)-protoporphyrin IX) group per subunit.</text>
</comment>
<reference evidence="36" key="2">
    <citation type="submission" date="2018-05" db="EMBL/GenBank/DDBJ databases">
        <title>OmerRS3 (Oryza meridionalis Reference Sequence Version 3).</title>
        <authorList>
            <person name="Zhang J."/>
            <person name="Kudrna D."/>
            <person name="Lee S."/>
            <person name="Talag J."/>
            <person name="Welchert J."/>
            <person name="Wing R.A."/>
        </authorList>
    </citation>
    <scope>NUCLEOTIDE SEQUENCE [LARGE SCALE GENOMIC DNA]</scope>
    <source>
        <strain evidence="36">cv. OR44</strain>
    </source>
</reference>
<dbReference type="GO" id="GO:0046872">
    <property type="term" value="F:metal ion binding"/>
    <property type="evidence" value="ECO:0007669"/>
    <property type="project" value="UniProtKB-KW"/>
</dbReference>
<evidence type="ECO:0000256" key="17">
    <source>
        <dbReference type="ARBA" id="ARBA00022989"/>
    </source>
</evidence>
<evidence type="ECO:0000256" key="15">
    <source>
        <dbReference type="ARBA" id="ARBA00022777"/>
    </source>
</evidence>
<keyword evidence="10" id="KW-0349">Heme</keyword>
<keyword evidence="24" id="KW-0873">Pyrrolidone carboxylic acid</keyword>
<dbReference type="InterPro" id="IPR001611">
    <property type="entry name" value="Leu-rich_rpt"/>
</dbReference>
<evidence type="ECO:0000256" key="11">
    <source>
        <dbReference type="ARBA" id="ARBA00022692"/>
    </source>
</evidence>
<keyword evidence="7" id="KW-0808">Transferase</keyword>
<evidence type="ECO:0000256" key="31">
    <source>
        <dbReference type="PIRSR" id="PIRSR600823-4"/>
    </source>
</evidence>
<dbReference type="InterPro" id="IPR033905">
    <property type="entry name" value="Secretory_peroxidase"/>
</dbReference>
<evidence type="ECO:0000256" key="23">
    <source>
        <dbReference type="ARBA" id="ARBA00023180"/>
    </source>
</evidence>
<dbReference type="SUPFAM" id="SSF52047">
    <property type="entry name" value="RNI-like"/>
    <property type="match status" value="1"/>
</dbReference>
<dbReference type="Gene3D" id="1.10.520.10">
    <property type="match status" value="1"/>
</dbReference>
<dbReference type="PANTHER" id="PTHR48063:SF9">
    <property type="entry name" value="LRR PROTEIN WM1.10"/>
    <property type="match status" value="1"/>
</dbReference>
<feature type="signal peptide" evidence="34">
    <location>
        <begin position="1"/>
        <end position="30"/>
    </location>
</feature>
<evidence type="ECO:0000256" key="7">
    <source>
        <dbReference type="ARBA" id="ARBA00022527"/>
    </source>
</evidence>
<dbReference type="Pfam" id="PF00560">
    <property type="entry name" value="LRR_1"/>
    <property type="match status" value="8"/>
</dbReference>
<dbReference type="InterPro" id="IPR019794">
    <property type="entry name" value="Peroxidases_AS"/>
</dbReference>
<keyword evidence="9" id="KW-0433">Leucine-rich repeat</keyword>
<evidence type="ECO:0000256" key="6">
    <source>
        <dbReference type="ARBA" id="ARBA00022475"/>
    </source>
</evidence>
<comment type="catalytic activity">
    <reaction evidence="27">
        <text>L-seryl-[protein] + ATP = O-phospho-L-seryl-[protein] + ADP + H(+)</text>
        <dbReference type="Rhea" id="RHEA:17989"/>
        <dbReference type="Rhea" id="RHEA-COMP:9863"/>
        <dbReference type="Rhea" id="RHEA-COMP:11604"/>
        <dbReference type="ChEBI" id="CHEBI:15378"/>
        <dbReference type="ChEBI" id="CHEBI:29999"/>
        <dbReference type="ChEBI" id="CHEBI:30616"/>
        <dbReference type="ChEBI" id="CHEBI:83421"/>
        <dbReference type="ChEBI" id="CHEBI:456216"/>
        <dbReference type="EC" id="2.7.11.1"/>
    </reaction>
</comment>
<evidence type="ECO:0000256" key="4">
    <source>
        <dbReference type="ARBA" id="ARBA00006873"/>
    </source>
</evidence>
<dbReference type="GO" id="GO:0106310">
    <property type="term" value="F:protein serine kinase activity"/>
    <property type="evidence" value="ECO:0007669"/>
    <property type="project" value="RHEA"/>
</dbReference>
<comment type="catalytic activity">
    <reaction evidence="1">
        <text>2 a phenolic donor + H2O2 = 2 a phenolic radical donor + 2 H2O</text>
        <dbReference type="Rhea" id="RHEA:56136"/>
        <dbReference type="ChEBI" id="CHEBI:15377"/>
        <dbReference type="ChEBI" id="CHEBI:16240"/>
        <dbReference type="ChEBI" id="CHEBI:139520"/>
        <dbReference type="ChEBI" id="CHEBI:139521"/>
        <dbReference type="EC" id="1.11.1.7"/>
    </reaction>
</comment>
<evidence type="ECO:0000256" key="27">
    <source>
        <dbReference type="ARBA" id="ARBA00048679"/>
    </source>
</evidence>
<proteinExistence type="inferred from homology"/>
<feature type="binding site" evidence="30">
    <location>
        <position position="250"/>
    </location>
    <ligand>
        <name>Ca(2+)</name>
        <dbReference type="ChEBI" id="CHEBI:29108"/>
        <label>2</label>
    </ligand>
</feature>
<evidence type="ECO:0000256" key="2">
    <source>
        <dbReference type="ARBA" id="ARBA00002322"/>
    </source>
</evidence>
<evidence type="ECO:0000313" key="36">
    <source>
        <dbReference type="EnsemblPlants" id="OMERI07G00410.1"/>
    </source>
</evidence>
<evidence type="ECO:0000256" key="21">
    <source>
        <dbReference type="ARBA" id="ARBA00023157"/>
    </source>
</evidence>
<dbReference type="FunFam" id="3.80.10.10:FF:001347">
    <property type="entry name" value="LRR receptor-like serine/threonine-protein kinase GSO2"/>
    <property type="match status" value="1"/>
</dbReference>
<dbReference type="AlphaFoldDB" id="A0A0E0E6X2"/>
<evidence type="ECO:0000256" key="3">
    <source>
        <dbReference type="ARBA" id="ARBA00004251"/>
    </source>
</evidence>
<evidence type="ECO:0000256" key="28">
    <source>
        <dbReference type="PIRSR" id="PIRSR600823-1"/>
    </source>
</evidence>
<evidence type="ECO:0000256" key="14">
    <source>
        <dbReference type="ARBA" id="ARBA00022737"/>
    </source>
</evidence>
<dbReference type="SMART" id="SM00369">
    <property type="entry name" value="LRR_TYP"/>
    <property type="match status" value="6"/>
</dbReference>
<dbReference type="Gene3D" id="3.80.10.10">
    <property type="entry name" value="Ribonuclease Inhibitor"/>
    <property type="match status" value="3"/>
</dbReference>
<dbReference type="GO" id="GO:0140825">
    <property type="term" value="F:lactoperoxidase activity"/>
    <property type="evidence" value="ECO:0007669"/>
    <property type="project" value="UniProtKB-EC"/>
</dbReference>
<evidence type="ECO:0000259" key="35">
    <source>
        <dbReference type="PROSITE" id="PS50873"/>
    </source>
</evidence>
<organism evidence="36">
    <name type="scientific">Oryza meridionalis</name>
    <dbReference type="NCBI Taxonomy" id="40149"/>
    <lineage>
        <taxon>Eukaryota</taxon>
        <taxon>Viridiplantae</taxon>
        <taxon>Streptophyta</taxon>
        <taxon>Embryophyta</taxon>
        <taxon>Tracheophyta</taxon>
        <taxon>Spermatophyta</taxon>
        <taxon>Magnoliopsida</taxon>
        <taxon>Liliopsida</taxon>
        <taxon>Poales</taxon>
        <taxon>Poaceae</taxon>
        <taxon>BOP clade</taxon>
        <taxon>Oryzoideae</taxon>
        <taxon>Oryzeae</taxon>
        <taxon>Oryzinae</taxon>
        <taxon>Oryza</taxon>
    </lineage>
</organism>
<evidence type="ECO:0000256" key="8">
    <source>
        <dbReference type="ARBA" id="ARBA00022559"/>
    </source>
</evidence>
<dbReference type="GO" id="GO:0006979">
    <property type="term" value="P:response to oxidative stress"/>
    <property type="evidence" value="ECO:0007669"/>
    <property type="project" value="InterPro"/>
</dbReference>
<keyword evidence="22" id="KW-0675">Receptor</keyword>
<feature type="site" description="Transition state stabilizer" evidence="31">
    <location>
        <position position="68"/>
    </location>
</feature>
<dbReference type="InterPro" id="IPR010255">
    <property type="entry name" value="Haem_peroxidase_sf"/>
</dbReference>
<comment type="similarity">
    <text evidence="5">Belongs to the RLP family.</text>
</comment>
<comment type="cofactor">
    <cofactor evidence="30">
        <name>Ca(2+)</name>
        <dbReference type="ChEBI" id="CHEBI:29108"/>
    </cofactor>
    <text evidence="30">Binds 2 calcium ions per subunit.</text>
</comment>
<keyword evidence="7" id="KW-0723">Serine/threonine-protein kinase</keyword>
<dbReference type="InterPro" id="IPR019793">
    <property type="entry name" value="Peroxidases_heam-ligand_BS"/>
</dbReference>
<dbReference type="FunFam" id="1.10.520.10:FF:000008">
    <property type="entry name" value="Peroxidase"/>
    <property type="match status" value="1"/>
</dbReference>
<evidence type="ECO:0000256" key="25">
    <source>
        <dbReference type="ARBA" id="ARBA00023324"/>
    </source>
</evidence>
<evidence type="ECO:0000256" key="30">
    <source>
        <dbReference type="PIRSR" id="PIRSR600823-3"/>
    </source>
</evidence>
<evidence type="ECO:0000256" key="22">
    <source>
        <dbReference type="ARBA" id="ARBA00023170"/>
    </source>
</evidence>
<dbReference type="Pfam" id="PF00141">
    <property type="entry name" value="peroxidase"/>
    <property type="match status" value="1"/>
</dbReference>
<dbReference type="InterPro" id="IPR002016">
    <property type="entry name" value="Haem_peroxidase"/>
</dbReference>
<dbReference type="Gramene" id="OMERI07G00410.1">
    <property type="protein sequence ID" value="OMERI07G00410.1"/>
    <property type="gene ID" value="OMERI07G00410"/>
</dbReference>
<evidence type="ECO:0000256" key="10">
    <source>
        <dbReference type="ARBA" id="ARBA00022617"/>
    </source>
</evidence>
<feature type="binding site" description="axial binding residue" evidence="30">
    <location>
        <position position="202"/>
    </location>
    <ligand>
        <name>heme b</name>
        <dbReference type="ChEBI" id="CHEBI:60344"/>
    </ligand>
    <ligandPart>
        <name>Fe</name>
        <dbReference type="ChEBI" id="CHEBI:18248"/>
    </ligandPart>
</feature>
<name>A0A0E0E6X2_9ORYZ</name>
<feature type="transmembrane region" description="Helical" evidence="33">
    <location>
        <begin position="933"/>
        <end position="954"/>
    </location>
</feature>
<dbReference type="InterPro" id="IPR046956">
    <property type="entry name" value="RLP23-like"/>
</dbReference>
<keyword evidence="12 30" id="KW-0479">Metal-binding</keyword>
<dbReference type="Gene3D" id="1.10.420.10">
    <property type="entry name" value="Peroxidase, domain 2"/>
    <property type="match status" value="1"/>
</dbReference>
<feature type="chain" id="PRO_5002357839" description="Plant heme peroxidase family profile domain-containing protein" evidence="34">
    <location>
        <begin position="31"/>
        <end position="1059"/>
    </location>
</feature>
<dbReference type="PRINTS" id="PR00019">
    <property type="entry name" value="LEURICHRPT"/>
</dbReference>
<keyword evidence="17 33" id="KW-1133">Transmembrane helix</keyword>
<dbReference type="CDD" id="cd00693">
    <property type="entry name" value="secretory_peroxidase"/>
    <property type="match status" value="1"/>
</dbReference>
<dbReference type="PROSITE" id="PS51450">
    <property type="entry name" value="LRR"/>
    <property type="match status" value="1"/>
</dbReference>
<feature type="binding site" evidence="30">
    <location>
        <position position="82"/>
    </location>
    <ligand>
        <name>Ca(2+)</name>
        <dbReference type="ChEBI" id="CHEBI:29108"/>
        <label>1</label>
    </ligand>
</feature>
<dbReference type="PANTHER" id="PTHR48063">
    <property type="entry name" value="LRR RECEPTOR-LIKE KINASE"/>
    <property type="match status" value="1"/>
</dbReference>
<feature type="active site" description="Proton acceptor" evidence="28">
    <location>
        <position position="72"/>
    </location>
</feature>
<evidence type="ECO:0000256" key="19">
    <source>
        <dbReference type="ARBA" id="ARBA00023004"/>
    </source>
</evidence>
<comment type="similarity">
    <text evidence="4">Belongs to the peroxidase family. Ascorbate peroxidase subfamily.</text>
</comment>
<evidence type="ECO:0000256" key="29">
    <source>
        <dbReference type="PIRSR" id="PIRSR600823-2"/>
    </source>
</evidence>
<comment type="subcellular location">
    <subcellularLocation>
        <location evidence="3">Cell membrane</location>
        <topology evidence="3">Single-pass type I membrane protein</topology>
    </subcellularLocation>
</comment>
<evidence type="ECO:0000313" key="37">
    <source>
        <dbReference type="Proteomes" id="UP000008021"/>
    </source>
</evidence>
<feature type="binding site" evidence="30">
    <location>
        <position position="203"/>
    </location>
    <ligand>
        <name>Ca(2+)</name>
        <dbReference type="ChEBI" id="CHEBI:29108"/>
        <label>2</label>
    </ligand>
</feature>
<dbReference type="FunFam" id="1.10.420.10:FF:000001">
    <property type="entry name" value="Peroxidase"/>
    <property type="match status" value="1"/>
</dbReference>
<dbReference type="InterPro" id="IPR003591">
    <property type="entry name" value="Leu-rich_rpt_typical-subtyp"/>
</dbReference>
<keyword evidence="21 32" id="KW-1015">Disulfide bond</keyword>
<dbReference type="InterPro" id="IPR032675">
    <property type="entry name" value="LRR_dom_sf"/>
</dbReference>
<dbReference type="FunFam" id="3.80.10.10:FF:000095">
    <property type="entry name" value="LRR receptor-like serine/threonine-protein kinase GSO1"/>
    <property type="match status" value="1"/>
</dbReference>
<evidence type="ECO:0000256" key="26">
    <source>
        <dbReference type="ARBA" id="ARBA00047899"/>
    </source>
</evidence>
<evidence type="ECO:0000256" key="20">
    <source>
        <dbReference type="ARBA" id="ARBA00023136"/>
    </source>
</evidence>
<dbReference type="InterPro" id="IPR055414">
    <property type="entry name" value="LRR_R13L4/SHOC2-like"/>
</dbReference>
<keyword evidence="37" id="KW-1185">Reference proteome</keyword>
<feature type="binding site" evidence="30">
    <location>
        <position position="94"/>
    </location>
    <ligand>
        <name>Ca(2+)</name>
        <dbReference type="ChEBI" id="CHEBI:29108"/>
        <label>1</label>
    </ligand>
</feature>
<keyword evidence="19 30" id="KW-0408">Iron</keyword>
<feature type="binding site" evidence="30">
    <location>
        <position position="78"/>
    </location>
    <ligand>
        <name>Ca(2+)</name>
        <dbReference type="ChEBI" id="CHEBI:29108"/>
        <label>1</label>
    </ligand>
</feature>
<dbReference type="PROSITE" id="PS00435">
    <property type="entry name" value="PEROXIDASE_1"/>
    <property type="match status" value="1"/>
</dbReference>
<feature type="binding site" evidence="30">
    <location>
        <position position="258"/>
    </location>
    <ligand>
        <name>Ca(2+)</name>
        <dbReference type="ChEBI" id="CHEBI:29108"/>
        <label>2</label>
    </ligand>
</feature>
<feature type="transmembrane region" description="Helical" evidence="33">
    <location>
        <begin position="1034"/>
        <end position="1053"/>
    </location>
</feature>
<dbReference type="PROSITE" id="PS00436">
    <property type="entry name" value="PEROXIDASE_2"/>
    <property type="match status" value="1"/>
</dbReference>
<keyword evidence="6" id="KW-1003">Cell membrane</keyword>
<evidence type="ECO:0000256" key="33">
    <source>
        <dbReference type="SAM" id="Phobius"/>
    </source>
</evidence>
<evidence type="ECO:0000256" key="34">
    <source>
        <dbReference type="SAM" id="SignalP"/>
    </source>
</evidence>
<dbReference type="PRINTS" id="PR00461">
    <property type="entry name" value="PLPEROXIDASE"/>
</dbReference>
<keyword evidence="8" id="KW-0575">Peroxidase</keyword>
<keyword evidence="16 30" id="KW-0106">Calcium</keyword>